<dbReference type="Proteomes" id="UP001219525">
    <property type="component" value="Unassembled WGS sequence"/>
</dbReference>
<accession>A0AAD6YVX0</accession>
<proteinExistence type="predicted"/>
<sequence length="396" mass="45031">MSLYYTWSTGKDLVLKDYRHFRKTQQHHLFQSGVAIVEAYKTLITLLRSENHTPHAIRLQNALAAAVQDVPLKTFCKLDNHALEDLRYQTNRLYDCQTAPAIIVHMGGPRSQRTLPRSPSTSTQLIYATLQDIEREFSERDADEDLDGSPWSEAWDAEEGPWPCHWGWHTRTQDEKSHYIFLSGAYVVWPHRWESFEAEFEPSKQKAALYTHLKITLFHELSHYSRTALHGRLKHTSEKVVDDARHARNGVGEGGRLAETLAFGCVVDMFMAKSQIYLFVTDSEAPAGTGDFELDERTQALLFFGDSPPIDLERLSQSPKHRLMNVPDFARSKAGGACQDTLVAVRIVGPQRQHSPIIQAPLPHPSGLTLITGELSCKIQEQRANIDWMKRCVETE</sequence>
<evidence type="ECO:0000313" key="1">
    <source>
        <dbReference type="EMBL" id="KAJ7230625.1"/>
    </source>
</evidence>
<evidence type="ECO:0000313" key="2">
    <source>
        <dbReference type="Proteomes" id="UP001219525"/>
    </source>
</evidence>
<dbReference type="EMBL" id="JARJCW010000001">
    <property type="protein sequence ID" value="KAJ7230625.1"/>
    <property type="molecule type" value="Genomic_DNA"/>
</dbReference>
<dbReference type="AlphaFoldDB" id="A0AAD6YVX0"/>
<protein>
    <submittedName>
        <fullName evidence="1">Uncharacterized protein</fullName>
    </submittedName>
</protein>
<name>A0AAD6YVX0_9AGAR</name>
<organism evidence="1 2">
    <name type="scientific">Mycena pura</name>
    <dbReference type="NCBI Taxonomy" id="153505"/>
    <lineage>
        <taxon>Eukaryota</taxon>
        <taxon>Fungi</taxon>
        <taxon>Dikarya</taxon>
        <taxon>Basidiomycota</taxon>
        <taxon>Agaricomycotina</taxon>
        <taxon>Agaricomycetes</taxon>
        <taxon>Agaricomycetidae</taxon>
        <taxon>Agaricales</taxon>
        <taxon>Marasmiineae</taxon>
        <taxon>Mycenaceae</taxon>
        <taxon>Mycena</taxon>
    </lineage>
</organism>
<comment type="caution">
    <text evidence="1">The sequence shown here is derived from an EMBL/GenBank/DDBJ whole genome shotgun (WGS) entry which is preliminary data.</text>
</comment>
<gene>
    <name evidence="1" type="ORF">GGX14DRAFT_411561</name>
</gene>
<reference evidence="1" key="1">
    <citation type="submission" date="2023-03" db="EMBL/GenBank/DDBJ databases">
        <title>Massive genome expansion in bonnet fungi (Mycena s.s.) driven by repeated elements and novel gene families across ecological guilds.</title>
        <authorList>
            <consortium name="Lawrence Berkeley National Laboratory"/>
            <person name="Harder C.B."/>
            <person name="Miyauchi S."/>
            <person name="Viragh M."/>
            <person name="Kuo A."/>
            <person name="Thoen E."/>
            <person name="Andreopoulos B."/>
            <person name="Lu D."/>
            <person name="Skrede I."/>
            <person name="Drula E."/>
            <person name="Henrissat B."/>
            <person name="Morin E."/>
            <person name="Kohler A."/>
            <person name="Barry K."/>
            <person name="LaButti K."/>
            <person name="Morin E."/>
            <person name="Salamov A."/>
            <person name="Lipzen A."/>
            <person name="Mereny Z."/>
            <person name="Hegedus B."/>
            <person name="Baldrian P."/>
            <person name="Stursova M."/>
            <person name="Weitz H."/>
            <person name="Taylor A."/>
            <person name="Grigoriev I.V."/>
            <person name="Nagy L.G."/>
            <person name="Martin F."/>
            <person name="Kauserud H."/>
        </authorList>
    </citation>
    <scope>NUCLEOTIDE SEQUENCE</scope>
    <source>
        <strain evidence="1">9144</strain>
    </source>
</reference>
<keyword evidence="2" id="KW-1185">Reference proteome</keyword>